<evidence type="ECO:0000313" key="1">
    <source>
        <dbReference type="EMBL" id="SFJ92660.1"/>
    </source>
</evidence>
<dbReference type="Gene3D" id="3.30.300.180">
    <property type="match status" value="1"/>
</dbReference>
<reference evidence="1 2" key="1">
    <citation type="submission" date="2016-10" db="EMBL/GenBank/DDBJ databases">
        <authorList>
            <person name="de Groot N.N."/>
        </authorList>
    </citation>
    <scope>NUCLEOTIDE SEQUENCE [LARGE SCALE GENOMIC DNA]</scope>
    <source>
        <strain evidence="1 2">CGMCC 1.8891</strain>
    </source>
</reference>
<evidence type="ECO:0000313" key="2">
    <source>
        <dbReference type="Proteomes" id="UP000183299"/>
    </source>
</evidence>
<evidence type="ECO:0008006" key="3">
    <source>
        <dbReference type="Google" id="ProtNLM"/>
    </source>
</evidence>
<gene>
    <name evidence="1" type="ORF">SAMN04488138_11468</name>
</gene>
<dbReference type="AlphaFoldDB" id="A0A1I3VBY3"/>
<proteinExistence type="predicted"/>
<name>A0A1I3VBY3_9RHOB</name>
<dbReference type="Proteomes" id="UP000183299">
    <property type="component" value="Unassembled WGS sequence"/>
</dbReference>
<organism evidence="1 2">
    <name type="scientific">Celeribacter halophilus</name>
    <dbReference type="NCBI Taxonomy" id="576117"/>
    <lineage>
        <taxon>Bacteria</taxon>
        <taxon>Pseudomonadati</taxon>
        <taxon>Pseudomonadota</taxon>
        <taxon>Alphaproteobacteria</taxon>
        <taxon>Rhodobacterales</taxon>
        <taxon>Roseobacteraceae</taxon>
        <taxon>Celeribacter</taxon>
    </lineage>
</organism>
<dbReference type="EMBL" id="FORY01000014">
    <property type="protein sequence ID" value="SFJ92660.1"/>
    <property type="molecule type" value="Genomic_DNA"/>
</dbReference>
<dbReference type="InterPro" id="IPR038454">
    <property type="entry name" value="DnaA_N_sf"/>
</dbReference>
<accession>A0A1I3VBY3</accession>
<dbReference type="OrthoDB" id="7657434at2"/>
<dbReference type="GeneID" id="98666284"/>
<dbReference type="RefSeq" id="WP_066598759.1">
    <property type="nucleotide sequence ID" value="NZ_FORY01000014.1"/>
</dbReference>
<sequence length="234" mass="26284">MLSRKPVGQQASVIKYDVLTAVGTFALNQPKGKQVLCLRLMTLITARYNWARNELAVGQREIARMWNVDERTVKREMAKLRAMSWLIVKRQGARGRVTQYALALEQILKDTQPVWSAVGPDFEQRLIGQGAQPENTSAKVVPLHNAQRPSLAPEVDGSSEWGLARSLIHAEDPARFATWIATLTRQERRGRRLYLTAPSRFHAHYVATHLNALCLSAVRQVDPDIDAVIVTEPT</sequence>
<protein>
    <recommendedName>
        <fullName evidence="3">DnaA N-terminal domain-containing protein</fullName>
    </recommendedName>
</protein>
<keyword evidence="2" id="KW-1185">Reference proteome</keyword>